<keyword evidence="7" id="KW-1185">Reference proteome</keyword>
<dbReference type="InterPro" id="IPR004552">
    <property type="entry name" value="AGP_acyltrans"/>
</dbReference>
<dbReference type="Pfam" id="PF01553">
    <property type="entry name" value="Acyltransferase"/>
    <property type="match status" value="1"/>
</dbReference>
<dbReference type="RefSeq" id="WP_049679914.1">
    <property type="nucleotide sequence ID" value="NZ_LFZW01000001.1"/>
</dbReference>
<accession>A0A0K9GPK5</accession>
<dbReference type="PATRIC" id="fig|1679170.3.peg.591"/>
<comment type="domain">
    <text evidence="4">The HXXXXD motif is essential for acyltransferase activity and may constitute the binding site for the phosphate moiety of the glycerol-3-phosphate.</text>
</comment>
<dbReference type="NCBIfam" id="TIGR00530">
    <property type="entry name" value="AGP_acyltrn"/>
    <property type="match status" value="1"/>
</dbReference>
<dbReference type="Proteomes" id="UP000037146">
    <property type="component" value="Unassembled WGS sequence"/>
</dbReference>
<name>A0A0K9GPK5_9BACI</name>
<keyword evidence="3 4" id="KW-0012">Acyltransferase</keyword>
<dbReference type="OrthoDB" id="9803035at2"/>
<keyword evidence="4" id="KW-0594">Phospholipid biosynthesis</keyword>
<keyword evidence="4" id="KW-0444">Lipid biosynthesis</keyword>
<organism evidence="6 7">
    <name type="scientific">Peribacillus loiseleuriae</name>
    <dbReference type="NCBI Taxonomy" id="1679170"/>
    <lineage>
        <taxon>Bacteria</taxon>
        <taxon>Bacillati</taxon>
        <taxon>Bacillota</taxon>
        <taxon>Bacilli</taxon>
        <taxon>Bacillales</taxon>
        <taxon>Bacillaceae</taxon>
        <taxon>Peribacillus</taxon>
    </lineage>
</organism>
<dbReference type="PANTHER" id="PTHR10434">
    <property type="entry name" value="1-ACYL-SN-GLYCEROL-3-PHOSPHATE ACYLTRANSFERASE"/>
    <property type="match status" value="1"/>
</dbReference>
<reference evidence="7" key="1">
    <citation type="submission" date="2015-07" db="EMBL/GenBank/DDBJ databases">
        <title>Genome sequencing project for genomic taxonomy and phylogenomics of Bacillus-like bacteria.</title>
        <authorList>
            <person name="Liu B."/>
            <person name="Wang J."/>
            <person name="Zhu Y."/>
            <person name="Liu G."/>
            <person name="Chen Q."/>
            <person name="Chen Z."/>
            <person name="Lan J."/>
            <person name="Che J."/>
            <person name="Ge C."/>
            <person name="Shi H."/>
            <person name="Pan Z."/>
            <person name="Liu X."/>
        </authorList>
    </citation>
    <scope>NUCLEOTIDE SEQUENCE [LARGE SCALE GENOMIC DNA]</scope>
    <source>
        <strain evidence="7">FJAT-27997</strain>
    </source>
</reference>
<keyword evidence="2 4" id="KW-0808">Transferase</keyword>
<evidence type="ECO:0000256" key="2">
    <source>
        <dbReference type="ARBA" id="ARBA00022679"/>
    </source>
</evidence>
<evidence type="ECO:0000313" key="6">
    <source>
        <dbReference type="EMBL" id="KMY48590.1"/>
    </source>
</evidence>
<comment type="similarity">
    <text evidence="1 4">Belongs to the 1-acyl-sn-glycerol-3-phosphate acyltransferase family.</text>
</comment>
<dbReference type="InterPro" id="IPR002123">
    <property type="entry name" value="Plipid/glycerol_acylTrfase"/>
</dbReference>
<dbReference type="EMBL" id="LFZW01000001">
    <property type="protein sequence ID" value="KMY48590.1"/>
    <property type="molecule type" value="Genomic_DNA"/>
</dbReference>
<dbReference type="EC" id="2.3.1.51" evidence="4"/>
<proteinExistence type="inferred from homology"/>
<dbReference type="STRING" id="1679170.AC625_02895"/>
<dbReference type="SUPFAM" id="SSF69593">
    <property type="entry name" value="Glycerol-3-phosphate (1)-acyltransferase"/>
    <property type="match status" value="1"/>
</dbReference>
<sequence length="196" mass="21774">MYTPVAKFVRFLLKLRGKLVVKNIENLPDESGYVIACTHRGWVDILALGVSILPAEIHFMAKKELFQNKAIGWFLRKINAFPIDRDNPGTSTVKIPIQLLKQDKNVGIFPSGTRTSEEAPLKRGAVTIAKLARVPIVPAAYSGPTGFKDLFKRQPITIIIGEPIYLDSAKKGKDELDLVTTELSDVFKALEQRISS</sequence>
<comment type="catalytic activity">
    <reaction evidence="4">
        <text>a 1-acyl-sn-glycero-3-phosphate + an acyl-CoA = a 1,2-diacyl-sn-glycero-3-phosphate + CoA</text>
        <dbReference type="Rhea" id="RHEA:19709"/>
        <dbReference type="ChEBI" id="CHEBI:57287"/>
        <dbReference type="ChEBI" id="CHEBI:57970"/>
        <dbReference type="ChEBI" id="CHEBI:58342"/>
        <dbReference type="ChEBI" id="CHEBI:58608"/>
        <dbReference type="EC" id="2.3.1.51"/>
    </reaction>
</comment>
<dbReference type="PANTHER" id="PTHR10434:SF40">
    <property type="entry name" value="1-ACYL-SN-GLYCEROL-3-PHOSPHATE ACYLTRANSFERASE"/>
    <property type="match status" value="1"/>
</dbReference>
<evidence type="ECO:0000313" key="7">
    <source>
        <dbReference type="Proteomes" id="UP000037146"/>
    </source>
</evidence>
<dbReference type="CDD" id="cd07989">
    <property type="entry name" value="LPLAT_AGPAT-like"/>
    <property type="match status" value="1"/>
</dbReference>
<evidence type="ECO:0000256" key="3">
    <source>
        <dbReference type="ARBA" id="ARBA00023315"/>
    </source>
</evidence>
<keyword evidence="4" id="KW-0443">Lipid metabolism</keyword>
<keyword evidence="4" id="KW-1208">Phospholipid metabolism</keyword>
<dbReference type="GO" id="GO:0003841">
    <property type="term" value="F:1-acylglycerol-3-phosphate O-acyltransferase activity"/>
    <property type="evidence" value="ECO:0007669"/>
    <property type="project" value="UniProtKB-UniRule"/>
</dbReference>
<protein>
    <recommendedName>
        <fullName evidence="4">1-acyl-sn-glycerol-3-phosphate acyltransferase</fullName>
        <ecNumber evidence="4">2.3.1.51</ecNumber>
    </recommendedName>
</protein>
<dbReference type="AlphaFoldDB" id="A0A0K9GPK5"/>
<feature type="domain" description="Phospholipid/glycerol acyltransferase" evidence="5">
    <location>
        <begin position="33"/>
        <end position="144"/>
    </location>
</feature>
<dbReference type="GO" id="GO:0006654">
    <property type="term" value="P:phosphatidic acid biosynthetic process"/>
    <property type="evidence" value="ECO:0007669"/>
    <property type="project" value="TreeGrafter"/>
</dbReference>
<dbReference type="GO" id="GO:0016020">
    <property type="term" value="C:membrane"/>
    <property type="evidence" value="ECO:0007669"/>
    <property type="project" value="InterPro"/>
</dbReference>
<evidence type="ECO:0000259" key="5">
    <source>
        <dbReference type="SMART" id="SM00563"/>
    </source>
</evidence>
<evidence type="ECO:0000256" key="4">
    <source>
        <dbReference type="RuleBase" id="RU361267"/>
    </source>
</evidence>
<comment type="caution">
    <text evidence="6">The sequence shown here is derived from an EMBL/GenBank/DDBJ whole genome shotgun (WGS) entry which is preliminary data.</text>
</comment>
<evidence type="ECO:0000256" key="1">
    <source>
        <dbReference type="ARBA" id="ARBA00008655"/>
    </source>
</evidence>
<gene>
    <name evidence="6" type="ORF">AC625_02895</name>
</gene>
<dbReference type="SMART" id="SM00563">
    <property type="entry name" value="PlsC"/>
    <property type="match status" value="1"/>
</dbReference>